<gene>
    <name evidence="1" type="ordered locus">Mrub_1562</name>
    <name evidence="2" type="ORF">K649_14750</name>
</gene>
<dbReference type="GO" id="GO:0016791">
    <property type="term" value="F:phosphatase activity"/>
    <property type="evidence" value="ECO:0007669"/>
    <property type="project" value="TreeGrafter"/>
</dbReference>
<keyword evidence="2" id="KW-0378">Hydrolase</keyword>
<dbReference type="Gene3D" id="3.30.1240.10">
    <property type="match status" value="1"/>
</dbReference>
<dbReference type="eggNOG" id="COG0561">
    <property type="taxonomic scope" value="Bacteria"/>
</dbReference>
<dbReference type="STRING" id="504728.K649_14750"/>
<dbReference type="PANTHER" id="PTHR10000:SF8">
    <property type="entry name" value="HAD SUPERFAMILY HYDROLASE-LIKE, TYPE 3"/>
    <property type="match status" value="1"/>
</dbReference>
<evidence type="ECO:0000313" key="2">
    <source>
        <dbReference type="EMBL" id="AGK06236.1"/>
    </source>
</evidence>
<dbReference type="InterPro" id="IPR006379">
    <property type="entry name" value="HAD-SF_hydro_IIB"/>
</dbReference>
<dbReference type="Proteomes" id="UP000013026">
    <property type="component" value="Chromosome"/>
</dbReference>
<accession>D3PS91</accession>
<name>D3PS91_MEIRD</name>
<dbReference type="GO" id="GO:0005829">
    <property type="term" value="C:cytosol"/>
    <property type="evidence" value="ECO:0007669"/>
    <property type="project" value="TreeGrafter"/>
</dbReference>
<dbReference type="AlphaFoldDB" id="D3PS91"/>
<dbReference type="Gene3D" id="3.40.50.1000">
    <property type="entry name" value="HAD superfamily/HAD-like"/>
    <property type="match status" value="1"/>
</dbReference>
<dbReference type="Pfam" id="PF08282">
    <property type="entry name" value="Hydrolase_3"/>
    <property type="match status" value="1"/>
</dbReference>
<keyword evidence="3" id="KW-1185">Reference proteome</keyword>
<dbReference type="NCBIfam" id="TIGR01484">
    <property type="entry name" value="HAD-SF-IIB"/>
    <property type="match status" value="1"/>
</dbReference>
<dbReference type="SUPFAM" id="SSF56784">
    <property type="entry name" value="HAD-like"/>
    <property type="match status" value="1"/>
</dbReference>
<sequence>MIRLVALDLDGTFYAGRSLGVPASAWEAVEKGRRHGLRFAVCTGRPQGGYGLEYAKRLEPNGAHVFNDGASVCDATGRSLQADPLPHLSELVGLARAHALPFDLMGAEGGRYYEEGLMPPELLSHIETTGVEARSARLEEIEETLVRLWFVVGDLGLWESVKPELVALPSIDLAEYISPREVIAGVIRKGVSKATGLRWLAQYYGLSLSEIAMIGDSHNDLEAIREAGLGIAMGNAVEAIRAAARHITGHVREDGFAEAVEYILAYNRQNQL</sequence>
<reference evidence="2" key="2">
    <citation type="submission" date="2013-04" db="EMBL/GenBank/DDBJ databases">
        <title>Non-Hybrid, Finished Microbial Genome Assemblies from Long-Read SMRT Sequencing Data.</title>
        <authorList>
            <person name="Klammer A."/>
            <person name="Drake J."/>
            <person name="Heiner C."/>
            <person name="Clum A."/>
            <person name="Copeland A."/>
            <person name="Huddleston J."/>
            <person name="Eichler E."/>
            <person name="Turner S.W."/>
        </authorList>
    </citation>
    <scope>NUCLEOTIDE SEQUENCE</scope>
    <source>
        <strain evidence="2">DSM 1279</strain>
    </source>
</reference>
<dbReference type="PANTHER" id="PTHR10000">
    <property type="entry name" value="PHOSPHOSERINE PHOSPHATASE"/>
    <property type="match status" value="1"/>
</dbReference>
<dbReference type="PROSITE" id="PS01229">
    <property type="entry name" value="COF_2"/>
    <property type="match status" value="1"/>
</dbReference>
<dbReference type="GO" id="GO:0000287">
    <property type="term" value="F:magnesium ion binding"/>
    <property type="evidence" value="ECO:0007669"/>
    <property type="project" value="TreeGrafter"/>
</dbReference>
<proteinExistence type="predicted"/>
<organism evidence="2 4">
    <name type="scientific">Meiothermus ruber (strain ATCC 35948 / DSM 1279 / VKM B-1258 / 21)</name>
    <name type="common">Thermus ruber</name>
    <dbReference type="NCBI Taxonomy" id="504728"/>
    <lineage>
        <taxon>Bacteria</taxon>
        <taxon>Thermotogati</taxon>
        <taxon>Deinococcota</taxon>
        <taxon>Deinococci</taxon>
        <taxon>Thermales</taxon>
        <taxon>Thermaceae</taxon>
        <taxon>Meiothermus</taxon>
    </lineage>
</organism>
<reference evidence="1 3" key="1">
    <citation type="journal article" date="2010" name="Stand. Genomic Sci.">
        <title>Complete genome sequence of Meiothermus ruber type strain (21).</title>
        <authorList>
            <person name="Tindall B.J."/>
            <person name="Sikorski J."/>
            <person name="Lucas S."/>
            <person name="Goltsman E."/>
            <person name="Copeland A."/>
            <person name="Glavina Del Rio T."/>
            <person name="Nolan M."/>
            <person name="Tice H."/>
            <person name="Cheng J.F."/>
            <person name="Han C."/>
            <person name="Pitluck S."/>
            <person name="Liolios K."/>
            <person name="Ivanova N."/>
            <person name="Mavromatis K."/>
            <person name="Ovchinnikova G."/>
            <person name="Pati A."/>
            <person name="Fahnrich R."/>
            <person name="Goodwin L."/>
            <person name="Chen A."/>
            <person name="Palaniappan K."/>
            <person name="Land M."/>
            <person name="Hauser L."/>
            <person name="Chang Y.J."/>
            <person name="Jeffries C.D."/>
            <person name="Rohde M."/>
            <person name="Goker M."/>
            <person name="Woyke T."/>
            <person name="Bristow J."/>
            <person name="Eisen J.A."/>
            <person name="Markowitz V."/>
            <person name="Hugenholtz P."/>
            <person name="Kyrpides N.C."/>
            <person name="Klenk H.P."/>
            <person name="Lapidus A."/>
        </authorList>
    </citation>
    <scope>NUCLEOTIDE SEQUENCE [LARGE SCALE GENOMIC DNA]</scope>
    <source>
        <strain evidence="3">ATCC 35948 / DSM 1279 / VKM B-1258 / 21</strain>
        <strain evidence="1">DSM 1279</strain>
    </source>
</reference>
<dbReference type="PATRIC" id="fig|504728.9.peg.3028"/>
<dbReference type="OrthoDB" id="9810101at2"/>
<evidence type="ECO:0000313" key="4">
    <source>
        <dbReference type="Proteomes" id="UP000013026"/>
    </source>
</evidence>
<dbReference type="EMBL" id="CP001743">
    <property type="protein sequence ID" value="ADD28324.1"/>
    <property type="molecule type" value="Genomic_DNA"/>
</dbReference>
<dbReference type="Proteomes" id="UP000006655">
    <property type="component" value="Chromosome"/>
</dbReference>
<dbReference type="InterPro" id="IPR023214">
    <property type="entry name" value="HAD_sf"/>
</dbReference>
<dbReference type="RefSeq" id="WP_013013826.1">
    <property type="nucleotide sequence ID" value="NC_013946.1"/>
</dbReference>
<protein>
    <submittedName>
        <fullName evidence="2">Cof family hydrolase</fullName>
    </submittedName>
    <submittedName>
        <fullName evidence="1">Cof-like hydrolase</fullName>
    </submittedName>
</protein>
<dbReference type="KEGG" id="mrb:Mrub_1562"/>
<dbReference type="KEGG" id="mre:K649_14750"/>
<evidence type="ECO:0000313" key="1">
    <source>
        <dbReference type="EMBL" id="ADD28324.1"/>
    </source>
</evidence>
<reference evidence="2 4" key="3">
    <citation type="submission" date="2013-04" db="EMBL/GenBank/DDBJ databases">
        <authorList>
            <person name="Chin J."/>
            <person name="Alexander D.H."/>
            <person name="Marks P."/>
            <person name="Korlach J."/>
            <person name="Clum A."/>
            <person name="Copeland A."/>
        </authorList>
    </citation>
    <scope>NUCLEOTIDE SEQUENCE [LARGE SCALE GENOMIC DNA]</scope>
    <source>
        <strain evidence="4">ATCC 35948 / DSM 1279 / VKM B-1258 / 21</strain>
        <strain evidence="2">DSM 1279</strain>
    </source>
</reference>
<evidence type="ECO:0000313" key="3">
    <source>
        <dbReference type="Proteomes" id="UP000006655"/>
    </source>
</evidence>
<dbReference type="InterPro" id="IPR036412">
    <property type="entry name" value="HAD-like_sf"/>
</dbReference>
<dbReference type="EMBL" id="CP005385">
    <property type="protein sequence ID" value="AGK06236.1"/>
    <property type="molecule type" value="Genomic_DNA"/>
</dbReference>